<dbReference type="Proteomes" id="UP000092993">
    <property type="component" value="Unassembled WGS sequence"/>
</dbReference>
<feature type="compositionally biased region" description="Low complexity" evidence="6">
    <location>
        <begin position="237"/>
        <end position="246"/>
    </location>
</feature>
<dbReference type="Gene3D" id="4.10.280.10">
    <property type="entry name" value="Helix-loop-helix DNA-binding domain"/>
    <property type="match status" value="1"/>
</dbReference>
<keyword evidence="2" id="KW-0805">Transcription regulation</keyword>
<comment type="subcellular location">
    <subcellularLocation>
        <location evidence="1">Nucleus</location>
    </subcellularLocation>
</comment>
<feature type="compositionally biased region" description="Acidic residues" evidence="6">
    <location>
        <begin position="426"/>
        <end position="438"/>
    </location>
</feature>
<feature type="compositionally biased region" description="Polar residues" evidence="6">
    <location>
        <begin position="272"/>
        <end position="282"/>
    </location>
</feature>
<evidence type="ECO:0000256" key="1">
    <source>
        <dbReference type="ARBA" id="ARBA00004123"/>
    </source>
</evidence>
<feature type="compositionally biased region" description="Basic and acidic residues" evidence="6">
    <location>
        <begin position="312"/>
        <end position="335"/>
    </location>
</feature>
<dbReference type="STRING" id="5627.A0A1C7M7J6"/>
<feature type="domain" description="BHLH" evidence="7">
    <location>
        <begin position="275"/>
        <end position="374"/>
    </location>
</feature>
<comment type="caution">
    <text evidence="8">The sequence shown here is derived from an EMBL/GenBank/DDBJ whole genome shotgun (WGS) entry which is preliminary data.</text>
</comment>
<reference evidence="8 9" key="1">
    <citation type="submission" date="2016-03" db="EMBL/GenBank/DDBJ databases">
        <title>Whole genome sequencing of Grifola frondosa 9006-11.</title>
        <authorList>
            <person name="Min B."/>
            <person name="Park H."/>
            <person name="Kim J.-G."/>
            <person name="Cho H."/>
            <person name="Oh Y.-L."/>
            <person name="Kong W.-S."/>
            <person name="Choi I.-G."/>
        </authorList>
    </citation>
    <scope>NUCLEOTIDE SEQUENCE [LARGE SCALE GENOMIC DNA]</scope>
    <source>
        <strain evidence="8 9">9006-11</strain>
    </source>
</reference>
<dbReference type="OrthoDB" id="5778525at2759"/>
<dbReference type="PANTHER" id="PTHR15741:SF27">
    <property type="entry name" value="TRANSCRIPTION FACTOR AP-4"/>
    <property type="match status" value="1"/>
</dbReference>
<proteinExistence type="predicted"/>
<dbReference type="InterPro" id="IPR052207">
    <property type="entry name" value="Max-like/E-box_TFs"/>
</dbReference>
<dbReference type="SUPFAM" id="SSF47459">
    <property type="entry name" value="HLH, helix-loop-helix DNA-binding domain"/>
    <property type="match status" value="1"/>
</dbReference>
<feature type="region of interest" description="Disordered" evidence="6">
    <location>
        <begin position="148"/>
        <end position="289"/>
    </location>
</feature>
<dbReference type="PROSITE" id="PS50888">
    <property type="entry name" value="BHLH"/>
    <property type="match status" value="1"/>
</dbReference>
<feature type="region of interest" description="Disordered" evidence="6">
    <location>
        <begin position="417"/>
        <end position="438"/>
    </location>
</feature>
<dbReference type="GO" id="GO:0000978">
    <property type="term" value="F:RNA polymerase II cis-regulatory region sequence-specific DNA binding"/>
    <property type="evidence" value="ECO:0007669"/>
    <property type="project" value="TreeGrafter"/>
</dbReference>
<name>A0A1C7M7J6_GRIFR</name>
<evidence type="ECO:0000256" key="2">
    <source>
        <dbReference type="ARBA" id="ARBA00023015"/>
    </source>
</evidence>
<dbReference type="GO" id="GO:0005634">
    <property type="term" value="C:nucleus"/>
    <property type="evidence" value="ECO:0007669"/>
    <property type="project" value="UniProtKB-SubCell"/>
</dbReference>
<evidence type="ECO:0000259" key="7">
    <source>
        <dbReference type="PROSITE" id="PS50888"/>
    </source>
</evidence>
<feature type="compositionally biased region" description="Polar residues" evidence="6">
    <location>
        <begin position="188"/>
        <end position="204"/>
    </location>
</feature>
<evidence type="ECO:0000256" key="4">
    <source>
        <dbReference type="ARBA" id="ARBA00023163"/>
    </source>
</evidence>
<dbReference type="PANTHER" id="PTHR15741">
    <property type="entry name" value="BASIC HELIX-LOOP-HELIX ZIP TRANSCRIPTION FACTOR"/>
    <property type="match status" value="1"/>
</dbReference>
<feature type="compositionally biased region" description="Polar residues" evidence="6">
    <location>
        <begin position="97"/>
        <end position="117"/>
    </location>
</feature>
<keyword evidence="3" id="KW-0238">DNA-binding</keyword>
<evidence type="ECO:0000313" key="9">
    <source>
        <dbReference type="Proteomes" id="UP000092993"/>
    </source>
</evidence>
<accession>A0A1C7M7J6</accession>
<keyword evidence="4" id="KW-0804">Transcription</keyword>
<dbReference type="InterPro" id="IPR011598">
    <property type="entry name" value="bHLH_dom"/>
</dbReference>
<feature type="compositionally biased region" description="Low complexity" evidence="6">
    <location>
        <begin position="69"/>
        <end position="84"/>
    </location>
</feature>
<feature type="compositionally biased region" description="Basic and acidic residues" evidence="6">
    <location>
        <begin position="344"/>
        <end position="357"/>
    </location>
</feature>
<dbReference type="GO" id="GO:0046983">
    <property type="term" value="F:protein dimerization activity"/>
    <property type="evidence" value="ECO:0007669"/>
    <property type="project" value="InterPro"/>
</dbReference>
<keyword evidence="9" id="KW-1185">Reference proteome</keyword>
<dbReference type="AlphaFoldDB" id="A0A1C7M7J6"/>
<dbReference type="GO" id="GO:0000981">
    <property type="term" value="F:DNA-binding transcription factor activity, RNA polymerase II-specific"/>
    <property type="evidence" value="ECO:0007669"/>
    <property type="project" value="TreeGrafter"/>
</dbReference>
<organism evidence="8 9">
    <name type="scientific">Grifola frondosa</name>
    <name type="common">Maitake</name>
    <name type="synonym">Polyporus frondosus</name>
    <dbReference type="NCBI Taxonomy" id="5627"/>
    <lineage>
        <taxon>Eukaryota</taxon>
        <taxon>Fungi</taxon>
        <taxon>Dikarya</taxon>
        <taxon>Basidiomycota</taxon>
        <taxon>Agaricomycotina</taxon>
        <taxon>Agaricomycetes</taxon>
        <taxon>Polyporales</taxon>
        <taxon>Grifolaceae</taxon>
        <taxon>Grifola</taxon>
    </lineage>
</organism>
<evidence type="ECO:0000256" key="3">
    <source>
        <dbReference type="ARBA" id="ARBA00023125"/>
    </source>
</evidence>
<feature type="compositionally biased region" description="Polar residues" evidence="6">
    <location>
        <begin position="254"/>
        <end position="264"/>
    </location>
</feature>
<dbReference type="EMBL" id="LUGG01000009">
    <property type="protein sequence ID" value="OBZ72349.1"/>
    <property type="molecule type" value="Genomic_DNA"/>
</dbReference>
<protein>
    <recommendedName>
        <fullName evidence="7">BHLH domain-containing protein</fullName>
    </recommendedName>
</protein>
<feature type="compositionally biased region" description="Pro residues" evidence="6">
    <location>
        <begin position="225"/>
        <end position="236"/>
    </location>
</feature>
<feature type="region of interest" description="Disordered" evidence="6">
    <location>
        <begin position="59"/>
        <end position="132"/>
    </location>
</feature>
<feature type="compositionally biased region" description="Low complexity" evidence="6">
    <location>
        <begin position="155"/>
        <end position="179"/>
    </location>
</feature>
<evidence type="ECO:0000256" key="6">
    <source>
        <dbReference type="SAM" id="MobiDB-lite"/>
    </source>
</evidence>
<feature type="region of interest" description="Disordered" evidence="6">
    <location>
        <begin position="312"/>
        <end position="361"/>
    </location>
</feature>
<keyword evidence="5" id="KW-0539">Nucleus</keyword>
<gene>
    <name evidence="8" type="ORF">A0H81_07757</name>
</gene>
<evidence type="ECO:0000256" key="5">
    <source>
        <dbReference type="ARBA" id="ARBA00023242"/>
    </source>
</evidence>
<dbReference type="InterPro" id="IPR036638">
    <property type="entry name" value="HLH_DNA-bd_sf"/>
</dbReference>
<sequence>MSLLTPSESLAFSTFLSSVDLEGSIEWDGSVNSQLAEQIPHAQGREALTKATKDLMSLDTGASSNHTVSPAAPSTARTPSAAPSFWPSFNPEPPLASGQQKYGLSPTVRPSSRSFSNPFAPPADGLAIPPPPRPTVSIFSSAYSQSQANAPIPPIRSLSSSSASSSAFTLPPLSTSLPPDIGAHSGTPPHSATSIFHQHSSSSIPKRPLPSALTSDPSSSKRPRPTPTPASHPSSPPSRSRTAPATKPRRPLSTAPQDKSVQPTPSKPALLSPSQKRANHIQSEQKRRANIRRGYEALCEAVPALREAIRMEEEREREREMEEERVDAKGRGKGRERGRRRRSKGDDGEKPDGRAGPRSENVVLQKTIDYVNALLSDHHALMARLEFARGALTQGHPALLVASKILDERGVPLWEREWNGGSGIADDADEAGGSDEEM</sequence>
<evidence type="ECO:0000313" key="8">
    <source>
        <dbReference type="EMBL" id="OBZ72349.1"/>
    </source>
</evidence>
<dbReference type="OMA" id="QESHAFQ"/>